<dbReference type="STRING" id="682795.AciX8_2432"/>
<dbReference type="KEGG" id="gma:AciX8_2432"/>
<evidence type="ECO:0000256" key="4">
    <source>
        <dbReference type="ARBA" id="ARBA00022692"/>
    </source>
</evidence>
<evidence type="ECO:0000313" key="8">
    <source>
        <dbReference type="EMBL" id="AEU36749.1"/>
    </source>
</evidence>
<evidence type="ECO:0000313" key="9">
    <source>
        <dbReference type="Proteomes" id="UP000007113"/>
    </source>
</evidence>
<accession>G8NY75</accession>
<keyword evidence="6 7" id="KW-0472">Membrane</keyword>
<evidence type="ECO:0000256" key="7">
    <source>
        <dbReference type="SAM" id="Phobius"/>
    </source>
</evidence>
<dbReference type="InterPro" id="IPR051907">
    <property type="entry name" value="DoxX-like_oxidoreductase"/>
</dbReference>
<evidence type="ECO:0000256" key="5">
    <source>
        <dbReference type="ARBA" id="ARBA00022989"/>
    </source>
</evidence>
<gene>
    <name evidence="8" type="ordered locus">AciX8_2432</name>
</gene>
<name>G8NY75_GRAMM</name>
<dbReference type="OrthoDB" id="122157at2"/>
<proteinExistence type="inferred from homology"/>
<comment type="similarity">
    <text evidence="2">Belongs to the DoxX family.</text>
</comment>
<dbReference type="Pfam" id="PF07681">
    <property type="entry name" value="DoxX"/>
    <property type="match status" value="1"/>
</dbReference>
<dbReference type="eggNOG" id="COG2259">
    <property type="taxonomic scope" value="Bacteria"/>
</dbReference>
<feature type="transmembrane region" description="Helical" evidence="7">
    <location>
        <begin position="12"/>
        <end position="35"/>
    </location>
</feature>
<dbReference type="EMBL" id="CP003130">
    <property type="protein sequence ID" value="AEU36749.1"/>
    <property type="molecule type" value="Genomic_DNA"/>
</dbReference>
<dbReference type="AlphaFoldDB" id="G8NY75"/>
<dbReference type="PANTHER" id="PTHR33452:SF1">
    <property type="entry name" value="INNER MEMBRANE PROTEIN YPHA-RELATED"/>
    <property type="match status" value="1"/>
</dbReference>
<keyword evidence="4 7" id="KW-0812">Transmembrane</keyword>
<keyword evidence="5 7" id="KW-1133">Transmembrane helix</keyword>
<evidence type="ECO:0000256" key="3">
    <source>
        <dbReference type="ARBA" id="ARBA00022475"/>
    </source>
</evidence>
<dbReference type="PANTHER" id="PTHR33452">
    <property type="entry name" value="OXIDOREDUCTASE CATD-RELATED"/>
    <property type="match status" value="1"/>
</dbReference>
<feature type="transmembrane region" description="Helical" evidence="7">
    <location>
        <begin position="86"/>
        <end position="104"/>
    </location>
</feature>
<organism evidence="8 9">
    <name type="scientific">Granulicella mallensis (strain ATCC BAA-1857 / DSM 23137 / MP5ACTX8)</name>
    <dbReference type="NCBI Taxonomy" id="682795"/>
    <lineage>
        <taxon>Bacteria</taxon>
        <taxon>Pseudomonadati</taxon>
        <taxon>Acidobacteriota</taxon>
        <taxon>Terriglobia</taxon>
        <taxon>Terriglobales</taxon>
        <taxon>Acidobacteriaceae</taxon>
        <taxon>Granulicella</taxon>
    </lineage>
</organism>
<sequence>MSDQLPSIEQRRAYVLFRLLTGLDFFGHGFARIFTGAHLSGFAQGMVKSMASTPLPSSLTLASGYAIPCVELLIGILLLLGLFTRYTLILAFLLMFVLMFGITLKQDWSIAMQQLMYGLVLFLLLFARERYDLSWPQFFRRQDSF</sequence>
<evidence type="ECO:0000256" key="1">
    <source>
        <dbReference type="ARBA" id="ARBA00004651"/>
    </source>
</evidence>
<keyword evidence="3" id="KW-1003">Cell membrane</keyword>
<comment type="subcellular location">
    <subcellularLocation>
        <location evidence="1">Cell membrane</location>
        <topology evidence="1">Multi-pass membrane protein</topology>
    </subcellularLocation>
</comment>
<evidence type="ECO:0000256" key="2">
    <source>
        <dbReference type="ARBA" id="ARBA00006679"/>
    </source>
</evidence>
<dbReference type="HOGENOM" id="CLU_125957_1_0_0"/>
<evidence type="ECO:0000256" key="6">
    <source>
        <dbReference type="ARBA" id="ARBA00023136"/>
    </source>
</evidence>
<dbReference type="RefSeq" id="WP_014265627.1">
    <property type="nucleotide sequence ID" value="NC_016631.1"/>
</dbReference>
<reference evidence="8 9" key="1">
    <citation type="submission" date="2011-11" db="EMBL/GenBank/DDBJ databases">
        <title>Complete sequence of Granulicella mallensis MP5ACTX8.</title>
        <authorList>
            <consortium name="US DOE Joint Genome Institute"/>
            <person name="Lucas S."/>
            <person name="Copeland A."/>
            <person name="Lapidus A."/>
            <person name="Cheng J.-F."/>
            <person name="Goodwin L."/>
            <person name="Pitluck S."/>
            <person name="Peters L."/>
            <person name="Lu M."/>
            <person name="Detter J.C."/>
            <person name="Han C."/>
            <person name="Tapia R."/>
            <person name="Land M."/>
            <person name="Hauser L."/>
            <person name="Kyrpides N."/>
            <person name="Ivanova N."/>
            <person name="Mikhailova N."/>
            <person name="Pagani I."/>
            <person name="Rawat S."/>
            <person name="Mannisto M."/>
            <person name="Haggblom M."/>
            <person name="Woyke T."/>
        </authorList>
    </citation>
    <scope>NUCLEOTIDE SEQUENCE [LARGE SCALE GENOMIC DNA]</scope>
    <source>
        <strain evidence="9">ATCC BAA-1857 / DSM 23137 / MP5ACTX8</strain>
    </source>
</reference>
<dbReference type="Proteomes" id="UP000007113">
    <property type="component" value="Chromosome"/>
</dbReference>
<protein>
    <submittedName>
        <fullName evidence="8">DoxX family protein</fullName>
    </submittedName>
</protein>
<feature type="transmembrane region" description="Helical" evidence="7">
    <location>
        <begin position="110"/>
        <end position="127"/>
    </location>
</feature>
<keyword evidence="9" id="KW-1185">Reference proteome</keyword>
<dbReference type="GO" id="GO:0005886">
    <property type="term" value="C:plasma membrane"/>
    <property type="evidence" value="ECO:0007669"/>
    <property type="project" value="UniProtKB-SubCell"/>
</dbReference>
<feature type="transmembrane region" description="Helical" evidence="7">
    <location>
        <begin position="55"/>
        <end position="79"/>
    </location>
</feature>
<dbReference type="InterPro" id="IPR032808">
    <property type="entry name" value="DoxX"/>
</dbReference>